<name>A0ACB9MEP3_BAUVA</name>
<sequence length="67" mass="7757">MSWQKYEPHYDCFLDEYNNKIGSQRIVTLVYLLDVEGGETIFPAAKTNLVPYHAGTNYLNAVERVFL</sequence>
<dbReference type="EMBL" id="CM039434">
    <property type="protein sequence ID" value="KAI4322602.1"/>
    <property type="molecule type" value="Genomic_DNA"/>
</dbReference>
<evidence type="ECO:0000313" key="2">
    <source>
        <dbReference type="Proteomes" id="UP000828941"/>
    </source>
</evidence>
<dbReference type="Proteomes" id="UP000828941">
    <property type="component" value="Chromosome 9"/>
</dbReference>
<organism evidence="1 2">
    <name type="scientific">Bauhinia variegata</name>
    <name type="common">Purple orchid tree</name>
    <name type="synonym">Phanera variegata</name>
    <dbReference type="NCBI Taxonomy" id="167791"/>
    <lineage>
        <taxon>Eukaryota</taxon>
        <taxon>Viridiplantae</taxon>
        <taxon>Streptophyta</taxon>
        <taxon>Embryophyta</taxon>
        <taxon>Tracheophyta</taxon>
        <taxon>Spermatophyta</taxon>
        <taxon>Magnoliopsida</taxon>
        <taxon>eudicotyledons</taxon>
        <taxon>Gunneridae</taxon>
        <taxon>Pentapetalae</taxon>
        <taxon>rosids</taxon>
        <taxon>fabids</taxon>
        <taxon>Fabales</taxon>
        <taxon>Fabaceae</taxon>
        <taxon>Cercidoideae</taxon>
        <taxon>Cercideae</taxon>
        <taxon>Bauhiniinae</taxon>
        <taxon>Bauhinia</taxon>
    </lineage>
</organism>
<comment type="caution">
    <text evidence="1">The sequence shown here is derived from an EMBL/GenBank/DDBJ whole genome shotgun (WGS) entry which is preliminary data.</text>
</comment>
<reference evidence="1 2" key="1">
    <citation type="journal article" date="2022" name="DNA Res.">
        <title>Chromosomal-level genome assembly of the orchid tree Bauhinia variegata (Leguminosae; Cercidoideae) supports the allotetraploid origin hypothesis of Bauhinia.</title>
        <authorList>
            <person name="Zhong Y."/>
            <person name="Chen Y."/>
            <person name="Zheng D."/>
            <person name="Pang J."/>
            <person name="Liu Y."/>
            <person name="Luo S."/>
            <person name="Meng S."/>
            <person name="Qian L."/>
            <person name="Wei D."/>
            <person name="Dai S."/>
            <person name="Zhou R."/>
        </authorList>
    </citation>
    <scope>NUCLEOTIDE SEQUENCE [LARGE SCALE GENOMIC DNA]</scope>
    <source>
        <strain evidence="1">BV-YZ2020</strain>
    </source>
</reference>
<keyword evidence="2" id="KW-1185">Reference proteome</keyword>
<protein>
    <submittedName>
        <fullName evidence="1">Uncharacterized protein</fullName>
    </submittedName>
</protein>
<proteinExistence type="predicted"/>
<evidence type="ECO:0000313" key="1">
    <source>
        <dbReference type="EMBL" id="KAI4322602.1"/>
    </source>
</evidence>
<gene>
    <name evidence="1" type="ORF">L6164_022279</name>
</gene>
<accession>A0ACB9MEP3</accession>